<comment type="caution">
    <text evidence="1">The sequence shown here is derived from an EMBL/GenBank/DDBJ whole genome shotgun (WGS) entry which is preliminary data.</text>
</comment>
<reference evidence="1 2" key="1">
    <citation type="journal article" date="2015" name="Nature">
        <title>rRNA introns, odd ribosomes, and small enigmatic genomes across a large radiation of phyla.</title>
        <authorList>
            <person name="Brown C.T."/>
            <person name="Hug L.A."/>
            <person name="Thomas B.C."/>
            <person name="Sharon I."/>
            <person name="Castelle C.J."/>
            <person name="Singh A."/>
            <person name="Wilkins M.J."/>
            <person name="Williams K.H."/>
            <person name="Banfield J.F."/>
        </authorList>
    </citation>
    <scope>NUCLEOTIDE SEQUENCE [LARGE SCALE GENOMIC DNA]</scope>
</reference>
<protein>
    <submittedName>
        <fullName evidence="1">Uncharacterized protein</fullName>
    </submittedName>
</protein>
<name>A0A0G0KXS0_9BACT</name>
<accession>A0A0G0KXS0</accession>
<evidence type="ECO:0000313" key="2">
    <source>
        <dbReference type="Proteomes" id="UP000034081"/>
    </source>
</evidence>
<dbReference type="AlphaFoldDB" id="A0A0G0KXS0"/>
<evidence type="ECO:0000313" key="1">
    <source>
        <dbReference type="EMBL" id="KKQ84438.1"/>
    </source>
</evidence>
<dbReference type="Proteomes" id="UP000034081">
    <property type="component" value="Unassembled WGS sequence"/>
</dbReference>
<sequence length="49" mass="5308">MRNLPPKFLAAMIAVRALPGAPLCDSDDKKAFKQAVNDLEMYKKVGMGG</sequence>
<dbReference type="EMBL" id="LBVL01000018">
    <property type="protein sequence ID" value="KKQ84438.1"/>
    <property type="molecule type" value="Genomic_DNA"/>
</dbReference>
<gene>
    <name evidence="1" type="ORF">UT08_C0018G0044</name>
</gene>
<proteinExistence type="predicted"/>
<dbReference type="STRING" id="1618570.UT08_C0018G0044"/>
<organism evidence="1 2">
    <name type="scientific">Candidatus Woesebacteria bacterium GW2011_GWB1_38_8</name>
    <dbReference type="NCBI Taxonomy" id="1618570"/>
    <lineage>
        <taxon>Bacteria</taxon>
        <taxon>Candidatus Woeseibacteriota</taxon>
    </lineage>
</organism>